<proteinExistence type="predicted"/>
<dbReference type="CDD" id="cd12148">
    <property type="entry name" value="fungal_TF_MHR"/>
    <property type="match status" value="1"/>
</dbReference>
<evidence type="ECO:0000259" key="7">
    <source>
        <dbReference type="PROSITE" id="PS50048"/>
    </source>
</evidence>
<dbReference type="InterPro" id="IPR051127">
    <property type="entry name" value="Fungal_SecMet_Regulators"/>
</dbReference>
<keyword evidence="1" id="KW-0479">Metal-binding</keyword>
<dbReference type="PROSITE" id="PS00463">
    <property type="entry name" value="ZN2_CY6_FUNGAL_1"/>
    <property type="match status" value="1"/>
</dbReference>
<dbReference type="VEuPathDB" id="FungiDB:ASPWEDRAFT_41917"/>
<evidence type="ECO:0000256" key="3">
    <source>
        <dbReference type="ARBA" id="ARBA00023125"/>
    </source>
</evidence>
<dbReference type="Pfam" id="PF00172">
    <property type="entry name" value="Zn_clus"/>
    <property type="match status" value="1"/>
</dbReference>
<keyword evidence="5" id="KW-0539">Nucleus</keyword>
<dbReference type="OrthoDB" id="2571985at2759"/>
<evidence type="ECO:0000256" key="2">
    <source>
        <dbReference type="ARBA" id="ARBA00023015"/>
    </source>
</evidence>
<feature type="compositionally biased region" description="Low complexity" evidence="6">
    <location>
        <begin position="250"/>
        <end position="259"/>
    </location>
</feature>
<keyword evidence="9" id="KW-1185">Reference proteome</keyword>
<gene>
    <name evidence="8" type="ORF">ASPWEDRAFT_41917</name>
</gene>
<dbReference type="GO" id="GO:0008270">
    <property type="term" value="F:zinc ion binding"/>
    <property type="evidence" value="ECO:0007669"/>
    <property type="project" value="InterPro"/>
</dbReference>
<dbReference type="InterPro" id="IPR001138">
    <property type="entry name" value="Zn2Cys6_DnaBD"/>
</dbReference>
<dbReference type="Proteomes" id="UP000184383">
    <property type="component" value="Unassembled WGS sequence"/>
</dbReference>
<dbReference type="EMBL" id="KV878213">
    <property type="protein sequence ID" value="OJJ34018.1"/>
    <property type="molecule type" value="Genomic_DNA"/>
</dbReference>
<accession>A0A1L9RGM3</accession>
<evidence type="ECO:0000313" key="8">
    <source>
        <dbReference type="EMBL" id="OJJ34018.1"/>
    </source>
</evidence>
<dbReference type="GO" id="GO:0006351">
    <property type="term" value="P:DNA-templated transcription"/>
    <property type="evidence" value="ECO:0007669"/>
    <property type="project" value="InterPro"/>
</dbReference>
<evidence type="ECO:0000256" key="4">
    <source>
        <dbReference type="ARBA" id="ARBA00023163"/>
    </source>
</evidence>
<dbReference type="GO" id="GO:0000978">
    <property type="term" value="F:RNA polymerase II cis-regulatory region sequence-specific DNA binding"/>
    <property type="evidence" value="ECO:0007669"/>
    <property type="project" value="TreeGrafter"/>
</dbReference>
<keyword evidence="3" id="KW-0238">DNA-binding</keyword>
<dbReference type="STRING" id="1073089.A0A1L9RGM3"/>
<sequence length="804" mass="89270">MDPSRDGGVEPPKPRATRRTPRASRACETCRVRKTKCDQNQPCSYCAYHSLDCVFRSAPNRASVAAGKRHSRITKIQQNNKARPSPWPEVNQNAQQHLQNESNAADTLITLHQNDSPGLLHGGTPRIFRSDADTIAGTPVRFERSDNRDDGVIADTPELGDSASREGLSGVNLHTNGTEFYGTSSNLAFLGNLYARAQNQADNRTLNTSEGIYLRDSLQERNAFPSQPSNSAKPTSDKGQLSIVNLLYNPSYPSHSPPSQEERDRTLQHDSLGNTSQPTTPASIIDQISGEAQLEIEKMFISSYFSNKHYMHPMLCKSTFMRRCEHEAFIISKRPVFSRGSSNFAGLYFAVVALGAINASPNETSLLDHYCTYSPDPRKSGTGARYSALELASYYFGIAKQALGDLFESSSLESAQALLLMSVFCQNALRPHSCFMYSGMAVRTAIAIGLASGMSSISLSLRKEGRRTWWCIYSHEIEMCCSSGRLDSMKELHYYQVALPTLKKDTSDQDPDAEDNYVAMIPVMVALAQIMSEASHLLYHSTKRSMTEMSQIAMSLDQKLWAWKANIPAFLAPDVAALNDPEWAFKQKLALRLRFYGTRNLIHRPFLVTSTSSTDSSPEFLQHVHICLDAARSGIQMQHESFMHRIYIRTWWYNTTYALYSAMILLHLVLSNFPGIPDEEILQDVDKSLEIFESMDNIIVARRCAEMIRGVLEVARTCLARRPGPGPSFPAFNTAQAQTHLEPGLQSNVGGGGVDEDFFSSLFSQDSHGQPDTRAEILANLVDPGILEDFAFGGGGEDFSFFLS</sequence>
<feature type="compositionally biased region" description="Basic and acidic residues" evidence="6">
    <location>
        <begin position="141"/>
        <end position="151"/>
    </location>
</feature>
<dbReference type="AlphaFoldDB" id="A0A1L9RGM3"/>
<dbReference type="PANTHER" id="PTHR47424:SF15">
    <property type="entry name" value="ZN(II)2CYS6 TRANSCRIPTION FACTOR (EUROFUNG)"/>
    <property type="match status" value="1"/>
</dbReference>
<dbReference type="SMART" id="SM00066">
    <property type="entry name" value="GAL4"/>
    <property type="match status" value="1"/>
</dbReference>
<dbReference type="Pfam" id="PF04082">
    <property type="entry name" value="Fungal_trans"/>
    <property type="match status" value="1"/>
</dbReference>
<dbReference type="SMART" id="SM00906">
    <property type="entry name" value="Fungal_trans"/>
    <property type="match status" value="1"/>
</dbReference>
<dbReference type="InterPro" id="IPR036864">
    <property type="entry name" value="Zn2-C6_fun-type_DNA-bd_sf"/>
</dbReference>
<dbReference type="Gene3D" id="4.10.240.10">
    <property type="entry name" value="Zn(2)-C6 fungal-type DNA-binding domain"/>
    <property type="match status" value="1"/>
</dbReference>
<evidence type="ECO:0000313" key="9">
    <source>
        <dbReference type="Proteomes" id="UP000184383"/>
    </source>
</evidence>
<dbReference type="InterPro" id="IPR007219">
    <property type="entry name" value="XnlR_reg_dom"/>
</dbReference>
<keyword evidence="2" id="KW-0805">Transcription regulation</keyword>
<dbReference type="SUPFAM" id="SSF57701">
    <property type="entry name" value="Zn2/Cys6 DNA-binding domain"/>
    <property type="match status" value="1"/>
</dbReference>
<name>A0A1L9RGM3_ASPWE</name>
<dbReference type="GeneID" id="63751529"/>
<evidence type="ECO:0000256" key="1">
    <source>
        <dbReference type="ARBA" id="ARBA00022723"/>
    </source>
</evidence>
<protein>
    <recommendedName>
        <fullName evidence="7">Zn(2)-C6 fungal-type domain-containing protein</fullName>
    </recommendedName>
</protein>
<organism evidence="8 9">
    <name type="scientific">Aspergillus wentii DTO 134E9</name>
    <dbReference type="NCBI Taxonomy" id="1073089"/>
    <lineage>
        <taxon>Eukaryota</taxon>
        <taxon>Fungi</taxon>
        <taxon>Dikarya</taxon>
        <taxon>Ascomycota</taxon>
        <taxon>Pezizomycotina</taxon>
        <taxon>Eurotiomycetes</taxon>
        <taxon>Eurotiomycetidae</taxon>
        <taxon>Eurotiales</taxon>
        <taxon>Aspergillaceae</taxon>
        <taxon>Aspergillus</taxon>
        <taxon>Aspergillus subgen. Cremei</taxon>
    </lineage>
</organism>
<keyword evidence="4" id="KW-0804">Transcription</keyword>
<dbReference type="GO" id="GO:0005634">
    <property type="term" value="C:nucleus"/>
    <property type="evidence" value="ECO:0007669"/>
    <property type="project" value="TreeGrafter"/>
</dbReference>
<feature type="domain" description="Zn(2)-C6 fungal-type" evidence="7">
    <location>
        <begin position="26"/>
        <end position="55"/>
    </location>
</feature>
<reference evidence="9" key="1">
    <citation type="journal article" date="2017" name="Genome Biol.">
        <title>Comparative genomics reveals high biological diversity and specific adaptations in the industrially and medically important fungal genus Aspergillus.</title>
        <authorList>
            <person name="de Vries R.P."/>
            <person name="Riley R."/>
            <person name="Wiebenga A."/>
            <person name="Aguilar-Osorio G."/>
            <person name="Amillis S."/>
            <person name="Uchima C.A."/>
            <person name="Anderluh G."/>
            <person name="Asadollahi M."/>
            <person name="Askin M."/>
            <person name="Barry K."/>
            <person name="Battaglia E."/>
            <person name="Bayram O."/>
            <person name="Benocci T."/>
            <person name="Braus-Stromeyer S.A."/>
            <person name="Caldana C."/>
            <person name="Canovas D."/>
            <person name="Cerqueira G.C."/>
            <person name="Chen F."/>
            <person name="Chen W."/>
            <person name="Choi C."/>
            <person name="Clum A."/>
            <person name="Dos Santos R.A."/>
            <person name="Damasio A.R."/>
            <person name="Diallinas G."/>
            <person name="Emri T."/>
            <person name="Fekete E."/>
            <person name="Flipphi M."/>
            <person name="Freyberg S."/>
            <person name="Gallo A."/>
            <person name="Gournas C."/>
            <person name="Habgood R."/>
            <person name="Hainaut M."/>
            <person name="Harispe M.L."/>
            <person name="Henrissat B."/>
            <person name="Hilden K.S."/>
            <person name="Hope R."/>
            <person name="Hossain A."/>
            <person name="Karabika E."/>
            <person name="Karaffa L."/>
            <person name="Karanyi Z."/>
            <person name="Krasevec N."/>
            <person name="Kuo A."/>
            <person name="Kusch H."/>
            <person name="LaButti K."/>
            <person name="Lagendijk E.L."/>
            <person name="Lapidus A."/>
            <person name="Levasseur A."/>
            <person name="Lindquist E."/>
            <person name="Lipzen A."/>
            <person name="Logrieco A.F."/>
            <person name="MacCabe A."/>
            <person name="Maekelae M.R."/>
            <person name="Malavazi I."/>
            <person name="Melin P."/>
            <person name="Meyer V."/>
            <person name="Mielnichuk N."/>
            <person name="Miskei M."/>
            <person name="Molnar A.P."/>
            <person name="Mule G."/>
            <person name="Ngan C.Y."/>
            <person name="Orejas M."/>
            <person name="Orosz E."/>
            <person name="Ouedraogo J.P."/>
            <person name="Overkamp K.M."/>
            <person name="Park H.-S."/>
            <person name="Perrone G."/>
            <person name="Piumi F."/>
            <person name="Punt P.J."/>
            <person name="Ram A.F."/>
            <person name="Ramon A."/>
            <person name="Rauscher S."/>
            <person name="Record E."/>
            <person name="Riano-Pachon D.M."/>
            <person name="Robert V."/>
            <person name="Roehrig J."/>
            <person name="Ruller R."/>
            <person name="Salamov A."/>
            <person name="Salih N.S."/>
            <person name="Samson R.A."/>
            <person name="Sandor E."/>
            <person name="Sanguinetti M."/>
            <person name="Schuetze T."/>
            <person name="Sepcic K."/>
            <person name="Shelest E."/>
            <person name="Sherlock G."/>
            <person name="Sophianopoulou V."/>
            <person name="Squina F.M."/>
            <person name="Sun H."/>
            <person name="Susca A."/>
            <person name="Todd R.B."/>
            <person name="Tsang A."/>
            <person name="Unkles S.E."/>
            <person name="van de Wiele N."/>
            <person name="van Rossen-Uffink D."/>
            <person name="Oliveira J.V."/>
            <person name="Vesth T.C."/>
            <person name="Visser J."/>
            <person name="Yu J.-H."/>
            <person name="Zhou M."/>
            <person name="Andersen M.R."/>
            <person name="Archer D.B."/>
            <person name="Baker S.E."/>
            <person name="Benoit I."/>
            <person name="Brakhage A.A."/>
            <person name="Braus G.H."/>
            <person name="Fischer R."/>
            <person name="Frisvad J.C."/>
            <person name="Goldman G.H."/>
            <person name="Houbraken J."/>
            <person name="Oakley B."/>
            <person name="Pocsi I."/>
            <person name="Scazzocchio C."/>
            <person name="Seiboth B."/>
            <person name="vanKuyk P.A."/>
            <person name="Wortman J."/>
            <person name="Dyer P.S."/>
            <person name="Grigoriev I.V."/>
        </authorList>
    </citation>
    <scope>NUCLEOTIDE SEQUENCE [LARGE SCALE GENOMIC DNA]</scope>
    <source>
        <strain evidence="9">DTO 134E9</strain>
    </source>
</reference>
<dbReference type="PROSITE" id="PS50048">
    <property type="entry name" value="ZN2_CY6_FUNGAL_2"/>
    <property type="match status" value="1"/>
</dbReference>
<feature type="region of interest" description="Disordered" evidence="6">
    <location>
        <begin position="249"/>
        <end position="282"/>
    </location>
</feature>
<dbReference type="PANTHER" id="PTHR47424">
    <property type="entry name" value="REGULATORY PROTEIN GAL4"/>
    <property type="match status" value="1"/>
</dbReference>
<dbReference type="CDD" id="cd00067">
    <property type="entry name" value="GAL4"/>
    <property type="match status" value="1"/>
</dbReference>
<evidence type="ECO:0000256" key="5">
    <source>
        <dbReference type="ARBA" id="ARBA00023242"/>
    </source>
</evidence>
<feature type="compositionally biased region" description="Polar residues" evidence="6">
    <location>
        <begin position="269"/>
        <end position="282"/>
    </location>
</feature>
<dbReference type="GO" id="GO:0000981">
    <property type="term" value="F:DNA-binding transcription factor activity, RNA polymerase II-specific"/>
    <property type="evidence" value="ECO:0007669"/>
    <property type="project" value="InterPro"/>
</dbReference>
<feature type="region of interest" description="Disordered" evidence="6">
    <location>
        <begin position="1"/>
        <end position="24"/>
    </location>
</feature>
<dbReference type="RefSeq" id="XP_040687694.1">
    <property type="nucleotide sequence ID" value="XM_040835681.1"/>
</dbReference>
<evidence type="ECO:0000256" key="6">
    <source>
        <dbReference type="SAM" id="MobiDB-lite"/>
    </source>
</evidence>
<dbReference type="GO" id="GO:0000435">
    <property type="term" value="P:positive regulation of transcription from RNA polymerase II promoter by galactose"/>
    <property type="evidence" value="ECO:0007669"/>
    <property type="project" value="TreeGrafter"/>
</dbReference>
<feature type="region of interest" description="Disordered" evidence="6">
    <location>
        <begin position="138"/>
        <end position="167"/>
    </location>
</feature>